<feature type="compositionally biased region" description="Pro residues" evidence="1">
    <location>
        <begin position="22"/>
        <end position="32"/>
    </location>
</feature>
<sequence>MHHHGYLWTGPKQRFDDEALRRPPPPHPPPDSSSPELIQRHREVRAEFPVVDLPPLETAYWLIKPEKLIRGTWDEPKGAAAWFGERLAEYAPRFGSEAEREGRRLAGLVGSAAARLGWGGDVSHGCYLERPLFLSLALVCCSPNRSMPEVACPARALSARVRPAATPP</sequence>
<gene>
    <name evidence="2" type="ORF">GCM10012286_69890</name>
</gene>
<name>A0ABQ2MPN4_9ACTN</name>
<feature type="region of interest" description="Disordered" evidence="1">
    <location>
        <begin position="1"/>
        <end position="36"/>
    </location>
</feature>
<protein>
    <submittedName>
        <fullName evidence="2">Uncharacterized protein</fullName>
    </submittedName>
</protein>
<dbReference type="RefSeq" id="WP_189176981.1">
    <property type="nucleotide sequence ID" value="NZ_BMNG01000018.1"/>
</dbReference>
<reference evidence="3" key="1">
    <citation type="journal article" date="2019" name="Int. J. Syst. Evol. Microbiol.">
        <title>The Global Catalogue of Microorganisms (GCM) 10K type strain sequencing project: providing services to taxonomists for standard genome sequencing and annotation.</title>
        <authorList>
            <consortium name="The Broad Institute Genomics Platform"/>
            <consortium name="The Broad Institute Genome Sequencing Center for Infectious Disease"/>
            <person name="Wu L."/>
            <person name="Ma J."/>
        </authorList>
    </citation>
    <scope>NUCLEOTIDE SEQUENCE [LARGE SCALE GENOMIC DNA]</scope>
    <source>
        <strain evidence="3">CGMCC 4.7349</strain>
    </source>
</reference>
<proteinExistence type="predicted"/>
<evidence type="ECO:0000313" key="3">
    <source>
        <dbReference type="Proteomes" id="UP000656881"/>
    </source>
</evidence>
<comment type="caution">
    <text evidence="2">The sequence shown here is derived from an EMBL/GenBank/DDBJ whole genome shotgun (WGS) entry which is preliminary data.</text>
</comment>
<accession>A0ABQ2MPN4</accession>
<keyword evidence="3" id="KW-1185">Reference proteome</keyword>
<organism evidence="2 3">
    <name type="scientific">Streptomyces lasiicapitis</name>
    <dbReference type="NCBI Taxonomy" id="1923961"/>
    <lineage>
        <taxon>Bacteria</taxon>
        <taxon>Bacillati</taxon>
        <taxon>Actinomycetota</taxon>
        <taxon>Actinomycetes</taxon>
        <taxon>Kitasatosporales</taxon>
        <taxon>Streptomycetaceae</taxon>
        <taxon>Streptomyces</taxon>
    </lineage>
</organism>
<dbReference type="EMBL" id="BMNG01000018">
    <property type="protein sequence ID" value="GGO56131.1"/>
    <property type="molecule type" value="Genomic_DNA"/>
</dbReference>
<evidence type="ECO:0000256" key="1">
    <source>
        <dbReference type="SAM" id="MobiDB-lite"/>
    </source>
</evidence>
<evidence type="ECO:0000313" key="2">
    <source>
        <dbReference type="EMBL" id="GGO56131.1"/>
    </source>
</evidence>
<dbReference type="Proteomes" id="UP000656881">
    <property type="component" value="Unassembled WGS sequence"/>
</dbReference>